<dbReference type="Proteomes" id="UP000031623">
    <property type="component" value="Chromosome"/>
</dbReference>
<sequence length="78" mass="9320">MSEFREYVQEYIDILQTLLKEYQNDDLIVGKAQEIFKNTQDPRYLVLSQRLAQLKQQKEPTTSNSNAPLFKFVDERTY</sequence>
<reference evidence="1 2" key="1">
    <citation type="journal article" date="2014" name="ISME J.">
        <title>Ecophysiology of Thioploca ingrica as revealed by the complete genome sequence supplemented with proteomic evidence.</title>
        <authorList>
            <person name="Kojima H."/>
            <person name="Ogura Y."/>
            <person name="Yamamoto N."/>
            <person name="Togashi T."/>
            <person name="Mori H."/>
            <person name="Watanabe T."/>
            <person name="Nemoto F."/>
            <person name="Kurokawa K."/>
            <person name="Hayashi T."/>
            <person name="Fukui M."/>
        </authorList>
    </citation>
    <scope>NUCLEOTIDE SEQUENCE [LARGE SCALE GENOMIC DNA]</scope>
</reference>
<gene>
    <name evidence="1" type="ORF">THII_3101</name>
</gene>
<accession>A0A090AGL4</accession>
<keyword evidence="2" id="KW-1185">Reference proteome</keyword>
<name>A0A090AGL4_9GAMM</name>
<evidence type="ECO:0000313" key="2">
    <source>
        <dbReference type="Proteomes" id="UP000031623"/>
    </source>
</evidence>
<organism evidence="1 2">
    <name type="scientific">Thioploca ingrica</name>
    <dbReference type="NCBI Taxonomy" id="40754"/>
    <lineage>
        <taxon>Bacteria</taxon>
        <taxon>Pseudomonadati</taxon>
        <taxon>Pseudomonadota</taxon>
        <taxon>Gammaproteobacteria</taxon>
        <taxon>Thiotrichales</taxon>
        <taxon>Thiotrichaceae</taxon>
        <taxon>Thioploca</taxon>
    </lineage>
</organism>
<protein>
    <submittedName>
        <fullName evidence="1">Uncharacterized protein</fullName>
    </submittedName>
</protein>
<dbReference type="HOGENOM" id="CLU_2620941_0_0_6"/>
<proteinExistence type="predicted"/>
<dbReference type="AlphaFoldDB" id="A0A090AGL4"/>
<evidence type="ECO:0000313" key="1">
    <source>
        <dbReference type="EMBL" id="BAP57398.1"/>
    </source>
</evidence>
<dbReference type="EMBL" id="AP014633">
    <property type="protein sequence ID" value="BAP57398.1"/>
    <property type="molecule type" value="Genomic_DNA"/>
</dbReference>
<dbReference type="KEGG" id="tig:THII_3101"/>